<reference evidence="2 3" key="1">
    <citation type="journal article" date="2014" name="Nat. Genet.">
        <title>Genome sequence of the hot pepper provides insights into the evolution of pungency in Capsicum species.</title>
        <authorList>
            <person name="Kim S."/>
            <person name="Park M."/>
            <person name="Yeom S.I."/>
            <person name="Kim Y.M."/>
            <person name="Lee J.M."/>
            <person name="Lee H.A."/>
            <person name="Seo E."/>
            <person name="Choi J."/>
            <person name="Cheong K."/>
            <person name="Kim K.T."/>
            <person name="Jung K."/>
            <person name="Lee G.W."/>
            <person name="Oh S.K."/>
            <person name="Bae C."/>
            <person name="Kim S.B."/>
            <person name="Lee H.Y."/>
            <person name="Kim S.Y."/>
            <person name="Kim M.S."/>
            <person name="Kang B.C."/>
            <person name="Jo Y.D."/>
            <person name="Yang H.B."/>
            <person name="Jeong H.J."/>
            <person name="Kang W.H."/>
            <person name="Kwon J.K."/>
            <person name="Shin C."/>
            <person name="Lim J.Y."/>
            <person name="Park J.H."/>
            <person name="Huh J.H."/>
            <person name="Kim J.S."/>
            <person name="Kim B.D."/>
            <person name="Cohen O."/>
            <person name="Paran I."/>
            <person name="Suh M.C."/>
            <person name="Lee S.B."/>
            <person name="Kim Y.K."/>
            <person name="Shin Y."/>
            <person name="Noh S.J."/>
            <person name="Park J."/>
            <person name="Seo Y.S."/>
            <person name="Kwon S.Y."/>
            <person name="Kim H.A."/>
            <person name="Park J.M."/>
            <person name="Kim H.J."/>
            <person name="Choi S.B."/>
            <person name="Bosland P.W."/>
            <person name="Reeves G."/>
            <person name="Jo S.H."/>
            <person name="Lee B.W."/>
            <person name="Cho H.T."/>
            <person name="Choi H.S."/>
            <person name="Lee M.S."/>
            <person name="Yu Y."/>
            <person name="Do Choi Y."/>
            <person name="Park B.S."/>
            <person name="van Deynze A."/>
            <person name="Ashrafi H."/>
            <person name="Hill T."/>
            <person name="Kim W.T."/>
            <person name="Pai H.S."/>
            <person name="Ahn H.K."/>
            <person name="Yeam I."/>
            <person name="Giovannoni J.J."/>
            <person name="Rose J.K."/>
            <person name="Sorensen I."/>
            <person name="Lee S.J."/>
            <person name="Kim R.W."/>
            <person name="Choi I.Y."/>
            <person name="Choi B.S."/>
            <person name="Lim J.S."/>
            <person name="Lee Y.H."/>
            <person name="Choi D."/>
        </authorList>
    </citation>
    <scope>NUCLEOTIDE SEQUENCE [LARGE SCALE GENOMIC DNA]</scope>
    <source>
        <strain evidence="3">cv. CM334</strain>
    </source>
</reference>
<organism evidence="2 3">
    <name type="scientific">Capsicum annuum</name>
    <name type="common">Capsicum pepper</name>
    <dbReference type="NCBI Taxonomy" id="4072"/>
    <lineage>
        <taxon>Eukaryota</taxon>
        <taxon>Viridiplantae</taxon>
        <taxon>Streptophyta</taxon>
        <taxon>Embryophyta</taxon>
        <taxon>Tracheophyta</taxon>
        <taxon>Spermatophyta</taxon>
        <taxon>Magnoliopsida</taxon>
        <taxon>eudicotyledons</taxon>
        <taxon>Gunneridae</taxon>
        <taxon>Pentapetalae</taxon>
        <taxon>asterids</taxon>
        <taxon>lamiids</taxon>
        <taxon>Solanales</taxon>
        <taxon>Solanaceae</taxon>
        <taxon>Solanoideae</taxon>
        <taxon>Capsiceae</taxon>
        <taxon>Capsicum</taxon>
    </lineage>
</organism>
<dbReference type="Gene3D" id="3.40.50.720">
    <property type="entry name" value="NAD(P)-binding Rossmann-like Domain"/>
    <property type="match status" value="1"/>
</dbReference>
<name>A0A2G2YWL2_CAPAN</name>
<dbReference type="InterPro" id="IPR005050">
    <property type="entry name" value="Enod93"/>
</dbReference>
<protein>
    <recommendedName>
        <fullName evidence="1">Reverse transcriptase Ty1/copia-type domain-containing protein</fullName>
    </recommendedName>
</protein>
<feature type="domain" description="Reverse transcriptase Ty1/copia-type" evidence="1">
    <location>
        <begin position="8"/>
        <end position="97"/>
    </location>
</feature>
<dbReference type="Proteomes" id="UP000222542">
    <property type="component" value="Unassembled WGS sequence"/>
</dbReference>
<comment type="caution">
    <text evidence="2">The sequence shown here is derived from an EMBL/GenBank/DDBJ whole genome shotgun (WGS) entry which is preliminary data.</text>
</comment>
<reference evidence="2 3" key="2">
    <citation type="journal article" date="2017" name="Genome Biol.">
        <title>New reference genome sequences of hot pepper reveal the massive evolution of plant disease-resistance genes by retroduplication.</title>
        <authorList>
            <person name="Kim S."/>
            <person name="Park J."/>
            <person name="Yeom S.I."/>
            <person name="Kim Y.M."/>
            <person name="Seo E."/>
            <person name="Kim K.T."/>
            <person name="Kim M.S."/>
            <person name="Lee J.M."/>
            <person name="Cheong K."/>
            <person name="Shin H.S."/>
            <person name="Kim S.B."/>
            <person name="Han K."/>
            <person name="Lee J."/>
            <person name="Park M."/>
            <person name="Lee H.A."/>
            <person name="Lee H.Y."/>
            <person name="Lee Y."/>
            <person name="Oh S."/>
            <person name="Lee J.H."/>
            <person name="Choi E."/>
            <person name="Choi E."/>
            <person name="Lee S.E."/>
            <person name="Jeon J."/>
            <person name="Kim H."/>
            <person name="Choi G."/>
            <person name="Song H."/>
            <person name="Lee J."/>
            <person name="Lee S.C."/>
            <person name="Kwon J.K."/>
            <person name="Lee H.Y."/>
            <person name="Koo N."/>
            <person name="Hong Y."/>
            <person name="Kim R.W."/>
            <person name="Kang W.H."/>
            <person name="Huh J.H."/>
            <person name="Kang B.C."/>
            <person name="Yang T.J."/>
            <person name="Lee Y.H."/>
            <person name="Bennetzen J.L."/>
            <person name="Choi D."/>
        </authorList>
    </citation>
    <scope>NUCLEOTIDE SEQUENCE [LARGE SCALE GENOMIC DNA]</scope>
    <source>
        <strain evidence="3">cv. CM334</strain>
    </source>
</reference>
<dbReference type="Gramene" id="PHT74157">
    <property type="protein sequence ID" value="PHT74157"/>
    <property type="gene ID" value="T459_21434"/>
</dbReference>
<dbReference type="Pfam" id="PF07727">
    <property type="entry name" value="RVT_2"/>
    <property type="match status" value="1"/>
</dbReference>
<dbReference type="InterPro" id="IPR013103">
    <property type="entry name" value="RVT_2"/>
</dbReference>
<dbReference type="STRING" id="4072.A0A2G2YWL2"/>
<dbReference type="EMBL" id="AYRZ02000008">
    <property type="protein sequence ID" value="PHT74157.1"/>
    <property type="molecule type" value="Genomic_DNA"/>
</dbReference>
<accession>A0A2G2YWL2</accession>
<dbReference type="Pfam" id="PF03386">
    <property type="entry name" value="ENOD93"/>
    <property type="match status" value="1"/>
</dbReference>
<proteinExistence type="predicted"/>
<evidence type="ECO:0000259" key="1">
    <source>
        <dbReference type="Pfam" id="PF07727"/>
    </source>
</evidence>
<keyword evidence="3" id="KW-1185">Reference proteome</keyword>
<dbReference type="AlphaFoldDB" id="A0A2G2YWL2"/>
<evidence type="ECO:0000313" key="2">
    <source>
        <dbReference type="EMBL" id="PHT74157.1"/>
    </source>
</evidence>
<gene>
    <name evidence="2" type="ORF">T459_21434</name>
</gene>
<sequence length="402" mass="45601">MKADGTIDKYKARLVVKGFKQKEGLDYFDTYSSVTRITLIRMLITLAAVYGLEIHQMGVKTAFLNGELEEESYMEEPQGFVVPRKENKINECDKCVYIKDTLNHQVIVCLYVDDMLIISRDISDINTTKRMLKSKFDMKDLGVVDVILGIRIHKTPQMLALSQSYYIKKVLDKFKYIEFGIAKTPLDVSFALQKNEGESDSQLEELLSSEIITVDYVKSKDNVLDPLTKGLSREEVEKTSKEMGLRPRTEGVRAGTKAAAVACVASAIPTFQMHAELVLLAEKEAWSYAKQRGKDMVTMLPTLVIGSMLQKTTNASNLVLIKLLKGEKWLKWIDIYIITIQFFVSVNGEPVVFRSTKSFQVREPEKERADLKDQNESAVAEEFAEEAALDAYDITLERIKEE</sequence>
<evidence type="ECO:0000313" key="3">
    <source>
        <dbReference type="Proteomes" id="UP000222542"/>
    </source>
</evidence>